<keyword evidence="4" id="KW-1185">Reference proteome</keyword>
<evidence type="ECO:0000313" key="3">
    <source>
        <dbReference type="EMBL" id="KAF5406392.1"/>
    </source>
</evidence>
<feature type="compositionally biased region" description="Polar residues" evidence="2">
    <location>
        <begin position="522"/>
        <end position="538"/>
    </location>
</feature>
<dbReference type="EMBL" id="LUCH01000019">
    <property type="protein sequence ID" value="KAF5406392.1"/>
    <property type="molecule type" value="Genomic_DNA"/>
</dbReference>
<keyword evidence="1" id="KW-0175">Coiled coil</keyword>
<feature type="region of interest" description="Disordered" evidence="2">
    <location>
        <begin position="331"/>
        <end position="350"/>
    </location>
</feature>
<evidence type="ECO:0000256" key="2">
    <source>
        <dbReference type="SAM" id="MobiDB-lite"/>
    </source>
</evidence>
<evidence type="ECO:0000256" key="1">
    <source>
        <dbReference type="SAM" id="Coils"/>
    </source>
</evidence>
<feature type="compositionally biased region" description="Basic residues" evidence="2">
    <location>
        <begin position="377"/>
        <end position="388"/>
    </location>
</feature>
<feature type="compositionally biased region" description="Basic residues" evidence="2">
    <location>
        <begin position="646"/>
        <end position="656"/>
    </location>
</feature>
<dbReference type="OrthoDB" id="6288808at2759"/>
<feature type="compositionally biased region" description="Basic and acidic residues" evidence="2">
    <location>
        <begin position="437"/>
        <end position="451"/>
    </location>
</feature>
<proteinExistence type="predicted"/>
<feature type="compositionally biased region" description="Polar residues" evidence="2">
    <location>
        <begin position="569"/>
        <end position="586"/>
    </location>
</feature>
<gene>
    <name evidence="3" type="ORF">PHET_00083</name>
</gene>
<name>A0A8J4TP57_9TREM</name>
<organism evidence="3 4">
    <name type="scientific">Paragonimus heterotremus</name>
    <dbReference type="NCBI Taxonomy" id="100268"/>
    <lineage>
        <taxon>Eukaryota</taxon>
        <taxon>Metazoa</taxon>
        <taxon>Spiralia</taxon>
        <taxon>Lophotrochozoa</taxon>
        <taxon>Platyhelminthes</taxon>
        <taxon>Trematoda</taxon>
        <taxon>Digenea</taxon>
        <taxon>Plagiorchiida</taxon>
        <taxon>Troglotremata</taxon>
        <taxon>Troglotrematidae</taxon>
        <taxon>Paragonimus</taxon>
    </lineage>
</organism>
<dbReference type="AlphaFoldDB" id="A0A8J4TP57"/>
<feature type="compositionally biased region" description="Basic residues" evidence="2">
    <location>
        <begin position="598"/>
        <end position="608"/>
    </location>
</feature>
<feature type="coiled-coil region" evidence="1">
    <location>
        <begin position="43"/>
        <end position="77"/>
    </location>
</feature>
<feature type="compositionally biased region" description="Polar residues" evidence="2">
    <location>
        <begin position="331"/>
        <end position="347"/>
    </location>
</feature>
<comment type="caution">
    <text evidence="3">The sequence shown here is derived from an EMBL/GenBank/DDBJ whole genome shotgun (WGS) entry which is preliminary data.</text>
</comment>
<sequence length="656" mass="72193">MPSSRLSGRPYMNTSIRLYRHNNALNTSRRILQKSINRSVLRAASLKSNNASLAKRVAELQIELNSQRAATHEANAEACKLRLKLAQLHAYVESRSKLKENLLSLSELIISMFEAGKSAFRCVNEATTLLDGGTSEQSVCFGSNLFSDTAAELSNVLSLELPKDQSRTLVTNAPASACFKSPQSRTLFVMPELEQVAAGTTTTTGITVTRRTAPIDQSVCTQHPNSPCQSVLVADHELTSSVPLSNSPTLVPFVQPTAVLVHLESPQPNSVLQTVEAAPEESAEATLIPKASDPIRVITPVDSNEPAISFTETAKFLSPVVILNAPVDSDMVTSPRKTSPIAAQTQRMRPLREARLKSKPIIDDSACSFISPPPRPKPARTKPKRRRLVHEVDTDDEDEAKDHGENQAVRLSKQPTESITRTVEVHIDRPGQVAFRAETKHTLPDRLGKEKTRSKKKQSKTKLKPEGSTAATVSKEPSKPKNVFDLSVNQTVNMSVLPPTLSDLRQIQIAKKQAIAPDPDPKSQSPRVLRDLTNSNQPAKPLSVSLASHEPTVKKSTTLSKLPQLGKGTLSSPSPNVQLNQFQSGRKSVHFSPVQSGHKSRRRRFRRIRLNDDDDEEEEHHENETNENSPPPPPANPNRLREPPGRRPRSKSVRRT</sequence>
<evidence type="ECO:0000313" key="4">
    <source>
        <dbReference type="Proteomes" id="UP000748531"/>
    </source>
</evidence>
<feature type="region of interest" description="Disordered" evidence="2">
    <location>
        <begin position="362"/>
        <end position="421"/>
    </location>
</feature>
<accession>A0A8J4TP57</accession>
<dbReference type="Proteomes" id="UP000748531">
    <property type="component" value="Unassembled WGS sequence"/>
</dbReference>
<protein>
    <submittedName>
        <fullName evidence="3">Uncharacterized protein</fullName>
    </submittedName>
</protein>
<feature type="compositionally biased region" description="Basic residues" evidence="2">
    <location>
        <begin position="452"/>
        <end position="462"/>
    </location>
</feature>
<reference evidence="3" key="1">
    <citation type="submission" date="2019-05" db="EMBL/GenBank/DDBJ databases">
        <title>Annotation for the trematode Paragonimus heterotremus.</title>
        <authorList>
            <person name="Choi Y.-J."/>
        </authorList>
    </citation>
    <scope>NUCLEOTIDE SEQUENCE</scope>
    <source>
        <strain evidence="3">LC</strain>
    </source>
</reference>
<feature type="region of interest" description="Disordered" evidence="2">
    <location>
        <begin position="437"/>
        <end position="482"/>
    </location>
</feature>
<feature type="region of interest" description="Disordered" evidence="2">
    <location>
        <begin position="512"/>
        <end position="656"/>
    </location>
</feature>